<evidence type="ECO:0000313" key="1">
    <source>
        <dbReference type="EMBL" id="AKO52997.1"/>
    </source>
</evidence>
<dbReference type="AlphaFoldDB" id="A0A0H4IDB6"/>
<accession>A0A0H4IDB6</accession>
<keyword evidence="2" id="KW-1185">Reference proteome</keyword>
<dbReference type="EMBL" id="CP011494">
    <property type="protein sequence ID" value="AKO52997.1"/>
    <property type="molecule type" value="Genomic_DNA"/>
</dbReference>
<proteinExistence type="predicted"/>
<protein>
    <submittedName>
        <fullName evidence="1">Uncharacterized protein</fullName>
    </submittedName>
</protein>
<organism evidence="1 2">
    <name type="scientific">Marinobacter psychrophilus</name>
    <dbReference type="NCBI Taxonomy" id="330734"/>
    <lineage>
        <taxon>Bacteria</taxon>
        <taxon>Pseudomonadati</taxon>
        <taxon>Pseudomonadota</taxon>
        <taxon>Gammaproteobacteria</taxon>
        <taxon>Pseudomonadales</taxon>
        <taxon>Marinobacteraceae</taxon>
        <taxon>Marinobacter</taxon>
    </lineage>
</organism>
<dbReference type="PATRIC" id="fig|330734.3.peg.2469"/>
<name>A0A0H4IDB6_9GAMM</name>
<reference evidence="1 2" key="1">
    <citation type="submission" date="2015-05" db="EMBL/GenBank/DDBJ databases">
        <title>Complete genome of Marinobacter psychrophilus strain 20041T isolated from sea-ice of the Canadian Basin.</title>
        <authorList>
            <person name="Song L."/>
            <person name="Ren L."/>
            <person name="Yu Y."/>
            <person name="Wang X."/>
        </authorList>
    </citation>
    <scope>NUCLEOTIDE SEQUENCE [LARGE SCALE GENOMIC DNA]</scope>
    <source>
        <strain evidence="1 2">20041</strain>
    </source>
</reference>
<gene>
    <name evidence="1" type="ORF">ABA45_11785</name>
</gene>
<dbReference type="KEGG" id="mpq:ABA45_11785"/>
<sequence length="282" mass="32818">MFLYIRMLSIRGVPNIFIGEFRSVWMHRCLEILNSKHAYLLDDGIIIVDIFNQYLSKGIYKPNFKISRYNVLNLLYGFLCFATGSAKGVPYRLTMCTAFPFEKLGCSEQLFIKNDYTSSLFSGEFKDDDSVFYYFGTKYSEAGYFSMEVEILFLNRVFDYLRKKGFKIVYVAHRDDAKNKLDLIESVGVEVQRFDCPAELHFFRKGSAPKYIGGAFSTAVINIKLIFNSEFVVFFKLPISDVSRNKIDQVIDVYDFYNRIGFDVIDLWEDDPVKVREGLNNR</sequence>
<evidence type="ECO:0000313" key="2">
    <source>
        <dbReference type="Proteomes" id="UP000036406"/>
    </source>
</evidence>
<dbReference type="Proteomes" id="UP000036406">
    <property type="component" value="Chromosome"/>
</dbReference>